<comment type="caution">
    <text evidence="1">The sequence shown here is derived from an EMBL/GenBank/DDBJ whole genome shotgun (WGS) entry which is preliminary data.</text>
</comment>
<dbReference type="Proteomes" id="UP000178684">
    <property type="component" value="Unassembled WGS sequence"/>
</dbReference>
<gene>
    <name evidence="1" type="ORF">A3B18_03960</name>
</gene>
<reference evidence="1 2" key="1">
    <citation type="journal article" date="2016" name="Nat. Commun.">
        <title>Thousands of microbial genomes shed light on interconnected biogeochemical processes in an aquifer system.</title>
        <authorList>
            <person name="Anantharaman K."/>
            <person name="Brown C.T."/>
            <person name="Hug L.A."/>
            <person name="Sharon I."/>
            <person name="Castelle C.J."/>
            <person name="Probst A.J."/>
            <person name="Thomas B.C."/>
            <person name="Singh A."/>
            <person name="Wilkins M.J."/>
            <person name="Karaoz U."/>
            <person name="Brodie E.L."/>
            <person name="Williams K.H."/>
            <person name="Hubbard S.S."/>
            <person name="Banfield J.F."/>
        </authorList>
    </citation>
    <scope>NUCLEOTIDE SEQUENCE [LARGE SCALE GENOMIC DNA]</scope>
</reference>
<evidence type="ECO:0000313" key="2">
    <source>
        <dbReference type="Proteomes" id="UP000178684"/>
    </source>
</evidence>
<evidence type="ECO:0000313" key="1">
    <source>
        <dbReference type="EMBL" id="OGF82927.1"/>
    </source>
</evidence>
<proteinExistence type="predicted"/>
<dbReference type="EMBL" id="MFIE01000009">
    <property type="protein sequence ID" value="OGF82927.1"/>
    <property type="molecule type" value="Genomic_DNA"/>
</dbReference>
<name>A0A1F5X4X6_9BACT</name>
<sequence>MLSRQFTVKTLAAMDGAFKNLEMGNAEDFVRFWVALDRAKSKTLLPLLDMEQISIKIWLAIVHGVCAEPVLNIIAQCSIEPDGMLIGNLINALQNKNITMSVAARRVAERVLHKFLKENEFQEVRQFYERRFDT</sequence>
<organism evidence="1 2">
    <name type="scientific">Candidatus Giovannonibacteria bacterium RIFCSPLOWO2_01_FULL_46_13</name>
    <dbReference type="NCBI Taxonomy" id="1798352"/>
    <lineage>
        <taxon>Bacteria</taxon>
        <taxon>Candidatus Giovannoniibacteriota</taxon>
    </lineage>
</organism>
<accession>A0A1F5X4X6</accession>
<protein>
    <submittedName>
        <fullName evidence="1">Uncharacterized protein</fullName>
    </submittedName>
</protein>
<dbReference type="AlphaFoldDB" id="A0A1F5X4X6"/>